<evidence type="ECO:0000313" key="2">
    <source>
        <dbReference type="Proteomes" id="UP001231649"/>
    </source>
</evidence>
<organism evidence="1 2">
    <name type="scientific">Mythimna loreyi</name>
    <dbReference type="NCBI Taxonomy" id="667449"/>
    <lineage>
        <taxon>Eukaryota</taxon>
        <taxon>Metazoa</taxon>
        <taxon>Ecdysozoa</taxon>
        <taxon>Arthropoda</taxon>
        <taxon>Hexapoda</taxon>
        <taxon>Insecta</taxon>
        <taxon>Pterygota</taxon>
        <taxon>Neoptera</taxon>
        <taxon>Endopterygota</taxon>
        <taxon>Lepidoptera</taxon>
        <taxon>Glossata</taxon>
        <taxon>Ditrysia</taxon>
        <taxon>Noctuoidea</taxon>
        <taxon>Noctuidae</taxon>
        <taxon>Noctuinae</taxon>
        <taxon>Hadenini</taxon>
        <taxon>Mythimna</taxon>
    </lineage>
</organism>
<proteinExistence type="predicted"/>
<evidence type="ECO:0000313" key="1">
    <source>
        <dbReference type="EMBL" id="KAJ8715132.1"/>
    </source>
</evidence>
<reference evidence="1" key="1">
    <citation type="submission" date="2023-03" db="EMBL/GenBank/DDBJ databases">
        <title>Chromosome-level genomes of two armyworms, Mythimna separata and Mythimna loreyi, provide insights into the biosynthesis and reception of sex pheromones.</title>
        <authorList>
            <person name="Zhao H."/>
        </authorList>
    </citation>
    <scope>NUCLEOTIDE SEQUENCE</scope>
    <source>
        <strain evidence="1">BeijingLab</strain>
    </source>
</reference>
<dbReference type="EMBL" id="CM056793">
    <property type="protein sequence ID" value="KAJ8715132.1"/>
    <property type="molecule type" value="Genomic_DNA"/>
</dbReference>
<keyword evidence="2" id="KW-1185">Reference proteome</keyword>
<comment type="caution">
    <text evidence="1">The sequence shown here is derived from an EMBL/GenBank/DDBJ whole genome shotgun (WGS) entry which is preliminary data.</text>
</comment>
<dbReference type="Proteomes" id="UP001231649">
    <property type="component" value="Chromosome 17"/>
</dbReference>
<gene>
    <name evidence="1" type="ORF">PYW08_005113</name>
</gene>
<accession>A0ACC2QF47</accession>
<sequence>MDILVHTELSEESLAANVPSYLGVAEVPSRLLLYSYHDILEARAVSSIQIPIILNEEDEHKKLKRAIELVHLDNELLIAAELGDEHMLRLLIEHGVNIETIDHIGRTALHFAVSSGNEEAVAVLLAAGADPNAKDNLGMSALSLCLMRRPSLRLARLLMDHGAHIVPRARPMDTGLFLQFVMMCIPTREEEKILRLLVEKGAMVNDPEAPGGRQALHFAAMSNNVHLINILVELGANLYDLNHRNETPKQARRNTRPSQSRKLLGSYSAIGLYENLTGLGI</sequence>
<protein>
    <submittedName>
        <fullName evidence="1">Uncharacterized protein</fullName>
    </submittedName>
</protein>
<name>A0ACC2QF47_9NEOP</name>